<evidence type="ECO:0000313" key="2">
    <source>
        <dbReference type="EMBL" id="KAJ8393635.1"/>
    </source>
</evidence>
<comment type="caution">
    <text evidence="2">The sequence shown here is derived from an EMBL/GenBank/DDBJ whole genome shotgun (WGS) entry which is preliminary data.</text>
</comment>
<evidence type="ECO:0000313" key="3">
    <source>
        <dbReference type="Proteomes" id="UP001221898"/>
    </source>
</evidence>
<proteinExistence type="predicted"/>
<sequence>MKASVKHISAASQGAEPRKNKRNIHGERVCDITAGRRTALSRREAFLQRRLHRRALVSSEAAPYGARE</sequence>
<dbReference type="AlphaFoldDB" id="A0AAD7S0J9"/>
<gene>
    <name evidence="2" type="ORF">AAFF_G00058540</name>
</gene>
<feature type="region of interest" description="Disordered" evidence="1">
    <location>
        <begin position="1"/>
        <end position="27"/>
    </location>
</feature>
<reference evidence="2" key="1">
    <citation type="journal article" date="2023" name="Science">
        <title>Genome structures resolve the early diversification of teleost fishes.</title>
        <authorList>
            <person name="Parey E."/>
            <person name="Louis A."/>
            <person name="Montfort J."/>
            <person name="Bouchez O."/>
            <person name="Roques C."/>
            <person name="Iampietro C."/>
            <person name="Lluch J."/>
            <person name="Castinel A."/>
            <person name="Donnadieu C."/>
            <person name="Desvignes T."/>
            <person name="Floi Bucao C."/>
            <person name="Jouanno E."/>
            <person name="Wen M."/>
            <person name="Mejri S."/>
            <person name="Dirks R."/>
            <person name="Jansen H."/>
            <person name="Henkel C."/>
            <person name="Chen W.J."/>
            <person name="Zahm M."/>
            <person name="Cabau C."/>
            <person name="Klopp C."/>
            <person name="Thompson A.W."/>
            <person name="Robinson-Rechavi M."/>
            <person name="Braasch I."/>
            <person name="Lecointre G."/>
            <person name="Bobe J."/>
            <person name="Postlethwait J.H."/>
            <person name="Berthelot C."/>
            <person name="Roest Crollius H."/>
            <person name="Guiguen Y."/>
        </authorList>
    </citation>
    <scope>NUCLEOTIDE SEQUENCE</scope>
    <source>
        <strain evidence="2">NC1722</strain>
    </source>
</reference>
<evidence type="ECO:0000256" key="1">
    <source>
        <dbReference type="SAM" id="MobiDB-lite"/>
    </source>
</evidence>
<dbReference type="EMBL" id="JAINUG010000135">
    <property type="protein sequence ID" value="KAJ8393635.1"/>
    <property type="molecule type" value="Genomic_DNA"/>
</dbReference>
<name>A0AAD7S0J9_9TELE</name>
<organism evidence="2 3">
    <name type="scientific">Aldrovandia affinis</name>
    <dbReference type="NCBI Taxonomy" id="143900"/>
    <lineage>
        <taxon>Eukaryota</taxon>
        <taxon>Metazoa</taxon>
        <taxon>Chordata</taxon>
        <taxon>Craniata</taxon>
        <taxon>Vertebrata</taxon>
        <taxon>Euteleostomi</taxon>
        <taxon>Actinopterygii</taxon>
        <taxon>Neopterygii</taxon>
        <taxon>Teleostei</taxon>
        <taxon>Notacanthiformes</taxon>
        <taxon>Halosauridae</taxon>
        <taxon>Aldrovandia</taxon>
    </lineage>
</organism>
<keyword evidence="3" id="KW-1185">Reference proteome</keyword>
<protein>
    <submittedName>
        <fullName evidence="2">Uncharacterized protein</fullName>
    </submittedName>
</protein>
<accession>A0AAD7S0J9</accession>
<dbReference type="Proteomes" id="UP001221898">
    <property type="component" value="Unassembled WGS sequence"/>
</dbReference>